<protein>
    <recommendedName>
        <fullName evidence="9">Major facilitator superfamily (MFS) profile domain-containing protein</fullName>
    </recommendedName>
</protein>
<proteinExistence type="predicted"/>
<evidence type="ECO:0000256" key="3">
    <source>
        <dbReference type="ARBA" id="ARBA00022989"/>
    </source>
</evidence>
<keyword evidence="8" id="KW-1185">Reference proteome</keyword>
<feature type="transmembrane region" description="Helical" evidence="6">
    <location>
        <begin position="363"/>
        <end position="381"/>
    </location>
</feature>
<evidence type="ECO:0008006" key="9">
    <source>
        <dbReference type="Google" id="ProtNLM"/>
    </source>
</evidence>
<feature type="transmembrane region" description="Helical" evidence="6">
    <location>
        <begin position="590"/>
        <end position="615"/>
    </location>
</feature>
<keyword evidence="4 6" id="KW-0472">Membrane</keyword>
<dbReference type="GO" id="GO:0022857">
    <property type="term" value="F:transmembrane transporter activity"/>
    <property type="evidence" value="ECO:0007669"/>
    <property type="project" value="TreeGrafter"/>
</dbReference>
<feature type="compositionally biased region" description="Acidic residues" evidence="5">
    <location>
        <begin position="31"/>
        <end position="42"/>
    </location>
</feature>
<dbReference type="SUPFAM" id="SSF103473">
    <property type="entry name" value="MFS general substrate transporter"/>
    <property type="match status" value="1"/>
</dbReference>
<dbReference type="InterPro" id="IPR036259">
    <property type="entry name" value="MFS_trans_sf"/>
</dbReference>
<accession>A0A0D2FP98</accession>
<keyword evidence="3 6" id="KW-1133">Transmembrane helix</keyword>
<dbReference type="Proteomes" id="UP000053789">
    <property type="component" value="Unassembled WGS sequence"/>
</dbReference>
<dbReference type="GO" id="GO:0005886">
    <property type="term" value="C:plasma membrane"/>
    <property type="evidence" value="ECO:0007669"/>
    <property type="project" value="TreeGrafter"/>
</dbReference>
<name>A0A0D2FP98_CLAB1</name>
<sequence>MGTAKDQAARQFENHPAHNDCFPEISRQDSIDEVGNGEDGESDEKLSASMARTIRELERLVDEAVKLAESAGSPHDNCHIAEQRGSNLLSPPCRPPLGLAKKVSKYLEDVCTKTSDFVSPSENGQSPKSRPSVTEPSFQGDEIEIGEESLRGRGACIADNLRILLPEPMAEPLEERKTKLSRDRRSTELPLDLKSPAARFLRPPRIGPRVTSANAIEESSSSTSRPIPTLQLNGDHLDVHFDEDKEPLLGKPGLGHERHFSQMFGIPSRHVSINMAHPSPYPSYKVDLNGVQHIDLPERADDLDVHTTCHHAPMARNWPNSRKRFAAVVSCINVTCLGLLLGIYAGEVPAIQYVIVDLDSQVILGNLFLYLGLAIPTLIFWPLPLLHGRKPYTLAALALALCLQIPQGLMVIAFRSPDVSRYRIILLLSRGMSGFVLGFVDINNLATMLDIFGASLQSSDSHELGDPYDVRRHGGGMGVWLAIWSWCTIGSISIGFLTGALIISHTSVDWGFWISFLLLVAVILLNLITPEVRRSAFRRTIAEITGESGSFSRVARGEVKLHLTGNGPYWWGEEITAALRMSWRMVKQPGFLVLSIYAAWVYAQFTLVLMLLGALASTEYRYRPDEVGICVLSLAMGSALAIPFQTASWLSRSRYHPPRTDSMTFQKAIVWRSHTVRRTFFTIFLPLAAIGYALSSRQPPFPVAVPCLFAAFVGFGSNLAIAECYALTMLTFDTSDLQPGMTGRPPPRSVTGRIREQRTNFSCYPRVSAGMAVIQSLKFVFGAVATGIGGRVERRYGGMQAAGIVAGVLMALTLLLTVVLFRWKNVQMIPGRQDRVVGEGEEEWEPVILGNPTGLTRKINILEAGDYTRWSEIRRRNRLTTRSRDA</sequence>
<feature type="transmembrane region" description="Helical" evidence="6">
    <location>
        <begin position="393"/>
        <end position="414"/>
    </location>
</feature>
<evidence type="ECO:0000256" key="1">
    <source>
        <dbReference type="ARBA" id="ARBA00004141"/>
    </source>
</evidence>
<feature type="compositionally biased region" description="Polar residues" evidence="5">
    <location>
        <begin position="115"/>
        <end position="137"/>
    </location>
</feature>
<dbReference type="EMBL" id="KN846999">
    <property type="protein sequence ID" value="KIW88472.1"/>
    <property type="molecule type" value="Genomic_DNA"/>
</dbReference>
<evidence type="ECO:0000313" key="8">
    <source>
        <dbReference type="Proteomes" id="UP000053789"/>
    </source>
</evidence>
<evidence type="ECO:0000256" key="4">
    <source>
        <dbReference type="ARBA" id="ARBA00023136"/>
    </source>
</evidence>
<feature type="transmembrane region" description="Helical" evidence="6">
    <location>
        <begin position="420"/>
        <end position="440"/>
    </location>
</feature>
<feature type="transmembrane region" description="Helical" evidence="6">
    <location>
        <begin position="479"/>
        <end position="504"/>
    </location>
</feature>
<dbReference type="VEuPathDB" id="FungiDB:Z519_11041"/>
<dbReference type="PANTHER" id="PTHR23502">
    <property type="entry name" value="MAJOR FACILITATOR SUPERFAMILY"/>
    <property type="match status" value="1"/>
</dbReference>
<feature type="region of interest" description="Disordered" evidence="5">
    <location>
        <begin position="115"/>
        <end position="139"/>
    </location>
</feature>
<dbReference type="OrthoDB" id="10250282at2759"/>
<feature type="transmembrane region" description="Helical" evidence="6">
    <location>
        <begin position="701"/>
        <end position="721"/>
    </location>
</feature>
<organism evidence="7 8">
    <name type="scientific">Cladophialophora bantiana (strain ATCC 10958 / CBS 173.52 / CDC B-1940 / NIH 8579)</name>
    <name type="common">Xylohypha bantiana</name>
    <dbReference type="NCBI Taxonomy" id="1442370"/>
    <lineage>
        <taxon>Eukaryota</taxon>
        <taxon>Fungi</taxon>
        <taxon>Dikarya</taxon>
        <taxon>Ascomycota</taxon>
        <taxon>Pezizomycotina</taxon>
        <taxon>Eurotiomycetes</taxon>
        <taxon>Chaetothyriomycetidae</taxon>
        <taxon>Chaetothyriales</taxon>
        <taxon>Herpotrichiellaceae</taxon>
        <taxon>Cladophialophora</taxon>
    </lineage>
</organism>
<comment type="subcellular location">
    <subcellularLocation>
        <location evidence="1">Membrane</location>
        <topology evidence="1">Multi-pass membrane protein</topology>
    </subcellularLocation>
</comment>
<dbReference type="Gene3D" id="1.20.1250.20">
    <property type="entry name" value="MFS general substrate transporter like domains"/>
    <property type="match status" value="1"/>
</dbReference>
<feature type="transmembrane region" description="Helical" evidence="6">
    <location>
        <begin position="801"/>
        <end position="823"/>
    </location>
</feature>
<dbReference type="GeneID" id="27703969"/>
<feature type="region of interest" description="Disordered" evidence="5">
    <location>
        <begin position="1"/>
        <end position="50"/>
    </location>
</feature>
<reference evidence="7" key="1">
    <citation type="submission" date="2015-01" db="EMBL/GenBank/DDBJ databases">
        <title>The Genome Sequence of Cladophialophora bantiana CBS 173.52.</title>
        <authorList>
            <consortium name="The Broad Institute Genomics Platform"/>
            <person name="Cuomo C."/>
            <person name="de Hoog S."/>
            <person name="Gorbushina A."/>
            <person name="Stielow B."/>
            <person name="Teixiera M."/>
            <person name="Abouelleil A."/>
            <person name="Chapman S.B."/>
            <person name="Priest M."/>
            <person name="Young S.K."/>
            <person name="Wortman J."/>
            <person name="Nusbaum C."/>
            <person name="Birren B."/>
        </authorList>
    </citation>
    <scope>NUCLEOTIDE SEQUENCE [LARGE SCALE GENOMIC DNA]</scope>
    <source>
        <strain evidence="7">CBS 173.52</strain>
    </source>
</reference>
<feature type="transmembrane region" description="Helical" evidence="6">
    <location>
        <begin position="627"/>
        <end position="650"/>
    </location>
</feature>
<feature type="transmembrane region" description="Helical" evidence="6">
    <location>
        <begin position="767"/>
        <end position="789"/>
    </location>
</feature>
<gene>
    <name evidence="7" type="ORF">Z519_11041</name>
</gene>
<feature type="transmembrane region" description="Helical" evidence="6">
    <location>
        <begin position="510"/>
        <end position="529"/>
    </location>
</feature>
<evidence type="ECO:0000256" key="2">
    <source>
        <dbReference type="ARBA" id="ARBA00022692"/>
    </source>
</evidence>
<evidence type="ECO:0000256" key="5">
    <source>
        <dbReference type="SAM" id="MobiDB-lite"/>
    </source>
</evidence>
<keyword evidence="2 6" id="KW-0812">Transmembrane</keyword>
<dbReference type="HOGENOM" id="CLU_009419_0_0_1"/>
<feature type="transmembrane region" description="Helical" evidence="6">
    <location>
        <begin position="676"/>
        <end position="695"/>
    </location>
</feature>
<evidence type="ECO:0000256" key="6">
    <source>
        <dbReference type="SAM" id="Phobius"/>
    </source>
</evidence>
<feature type="transmembrane region" description="Helical" evidence="6">
    <location>
        <begin position="325"/>
        <end position="343"/>
    </location>
</feature>
<dbReference type="PANTHER" id="PTHR23502:SF76">
    <property type="entry name" value="POLYAMINE TRANSPORT PROTEIN"/>
    <property type="match status" value="1"/>
</dbReference>
<dbReference type="AlphaFoldDB" id="A0A0D2FP98"/>
<evidence type="ECO:0000313" key="7">
    <source>
        <dbReference type="EMBL" id="KIW88472.1"/>
    </source>
</evidence>
<dbReference type="RefSeq" id="XP_016615141.1">
    <property type="nucleotide sequence ID" value="XM_016768754.1"/>
</dbReference>